<proteinExistence type="predicted"/>
<evidence type="ECO:0000313" key="2">
    <source>
        <dbReference type="Proteomes" id="UP000663887"/>
    </source>
</evidence>
<organism evidence="1 2">
    <name type="scientific">Rotaria magnacalcarata</name>
    <dbReference type="NCBI Taxonomy" id="392030"/>
    <lineage>
        <taxon>Eukaryota</taxon>
        <taxon>Metazoa</taxon>
        <taxon>Spiralia</taxon>
        <taxon>Gnathifera</taxon>
        <taxon>Rotifera</taxon>
        <taxon>Eurotatoria</taxon>
        <taxon>Bdelloidea</taxon>
        <taxon>Philodinida</taxon>
        <taxon>Philodinidae</taxon>
        <taxon>Rotaria</taxon>
    </lineage>
</organism>
<dbReference type="Proteomes" id="UP000663887">
    <property type="component" value="Unassembled WGS sequence"/>
</dbReference>
<sequence>MTLLKTHDAHYIQHENKCFDAVTDFIDLSLLLKPGSWGARSQEGIFACYPTKDHVSIYSELPSSNRILKSGYMIDSLLTQYQKINFADRRNWFCNSNKNQYKDKTFEVT</sequence>
<name>A0A816LWT4_9BILA</name>
<dbReference type="AlphaFoldDB" id="A0A816LWT4"/>
<protein>
    <submittedName>
        <fullName evidence="1">Uncharacterized protein</fullName>
    </submittedName>
</protein>
<gene>
    <name evidence="1" type="ORF">XDN619_LOCUS1356</name>
</gene>
<reference evidence="1" key="1">
    <citation type="submission" date="2021-02" db="EMBL/GenBank/DDBJ databases">
        <authorList>
            <person name="Nowell W R."/>
        </authorList>
    </citation>
    <scope>NUCLEOTIDE SEQUENCE</scope>
</reference>
<dbReference type="EMBL" id="CAJNRG010000066">
    <property type="protein sequence ID" value="CAF1960836.1"/>
    <property type="molecule type" value="Genomic_DNA"/>
</dbReference>
<accession>A0A816LWT4</accession>
<evidence type="ECO:0000313" key="1">
    <source>
        <dbReference type="EMBL" id="CAF1960836.1"/>
    </source>
</evidence>
<comment type="caution">
    <text evidence="1">The sequence shown here is derived from an EMBL/GenBank/DDBJ whole genome shotgun (WGS) entry which is preliminary data.</text>
</comment>